<dbReference type="InterPro" id="IPR003770">
    <property type="entry name" value="MLTG-like"/>
</dbReference>
<keyword evidence="4 7" id="KW-0472">Membrane</keyword>
<evidence type="ECO:0000256" key="5">
    <source>
        <dbReference type="ARBA" id="ARBA00023239"/>
    </source>
</evidence>
<dbReference type="Proteomes" id="UP001606303">
    <property type="component" value="Unassembled WGS sequence"/>
</dbReference>
<organism evidence="8 9">
    <name type="scientific">Pelomonas baiyunensis</name>
    <dbReference type="NCBI Taxonomy" id="3299026"/>
    <lineage>
        <taxon>Bacteria</taxon>
        <taxon>Pseudomonadati</taxon>
        <taxon>Pseudomonadota</taxon>
        <taxon>Betaproteobacteria</taxon>
        <taxon>Burkholderiales</taxon>
        <taxon>Sphaerotilaceae</taxon>
        <taxon>Roseateles</taxon>
    </lineage>
</organism>
<dbReference type="RefSeq" id="WP_394384060.1">
    <property type="nucleotide sequence ID" value="NZ_JBIGIB010000002.1"/>
</dbReference>
<feature type="site" description="Important for catalytic activity" evidence="7">
    <location>
        <position position="214"/>
    </location>
</feature>
<keyword evidence="5 7" id="KW-0456">Lyase</keyword>
<dbReference type="Gene3D" id="3.30.1490.480">
    <property type="entry name" value="Endolytic murein transglycosylase"/>
    <property type="match status" value="1"/>
</dbReference>
<comment type="similarity">
    <text evidence="7">Belongs to the transglycosylase MltG family.</text>
</comment>
<comment type="catalytic activity">
    <reaction evidence="7">
        <text>a peptidoglycan chain = a peptidoglycan chain with N-acetyl-1,6-anhydromuramyl-[peptide] at the reducing end + a peptidoglycan chain with N-acetylglucosamine at the non-reducing end.</text>
        <dbReference type="EC" id="4.2.2.29"/>
    </reaction>
</comment>
<dbReference type="PANTHER" id="PTHR30518:SF2">
    <property type="entry name" value="ENDOLYTIC MUREIN TRANSGLYCOSYLASE"/>
    <property type="match status" value="1"/>
</dbReference>
<dbReference type="CDD" id="cd08010">
    <property type="entry name" value="MltG_like"/>
    <property type="match status" value="1"/>
</dbReference>
<protein>
    <recommendedName>
        <fullName evidence="7">Endolytic murein transglycosylase</fullName>
        <ecNumber evidence="7">4.2.2.29</ecNumber>
    </recommendedName>
    <alternativeName>
        <fullName evidence="7">Peptidoglycan lytic transglycosylase</fullName>
    </alternativeName>
    <alternativeName>
        <fullName evidence="7">Peptidoglycan polymerization terminase</fullName>
    </alternativeName>
</protein>
<dbReference type="HAMAP" id="MF_02065">
    <property type="entry name" value="MltG"/>
    <property type="match status" value="1"/>
</dbReference>
<evidence type="ECO:0000256" key="6">
    <source>
        <dbReference type="ARBA" id="ARBA00023316"/>
    </source>
</evidence>
<dbReference type="Pfam" id="PF02618">
    <property type="entry name" value="YceG"/>
    <property type="match status" value="1"/>
</dbReference>
<accession>A0ABW7GYT3</accession>
<evidence type="ECO:0000256" key="1">
    <source>
        <dbReference type="ARBA" id="ARBA00022475"/>
    </source>
</evidence>
<evidence type="ECO:0000256" key="2">
    <source>
        <dbReference type="ARBA" id="ARBA00022692"/>
    </source>
</evidence>
<gene>
    <name evidence="7 8" type="primary">mltG</name>
    <name evidence="8" type="ORF">ACG01O_10115</name>
</gene>
<comment type="caution">
    <text evidence="8">The sequence shown here is derived from an EMBL/GenBank/DDBJ whole genome shotgun (WGS) entry which is preliminary data.</text>
</comment>
<keyword evidence="9" id="KW-1185">Reference proteome</keyword>
<sequence>MKWLVRALLAVILGAALAAGAVWQWLQRPLTLAAGSVELSVEPGMNPAEVARAWVAAGVQTDARWLYQWFKWSGQSKQIRAGSYEVHTGITPRELLDKMVRGDQVLEQLRLIEGWNWRQVRAALAAAPSLKAKTAAMSDADIMGALGEPGVAPEGRFFPDTYAYSRGVSDLTVLKRAHAAMRQRLTVAWNGRAASVPLKSPDEALILASIVEKETGAASDRSKVAAVFVNRLRVGMPLQTDPTVIYGLGEGFDGNLRKRDLLTDTPFNTYTRGGLPPTPIAMPGAAALQAALHPAPIQALYFVARGDGSSEFSNDLAAHNRAVNKYIRGK</sequence>
<evidence type="ECO:0000256" key="4">
    <source>
        <dbReference type="ARBA" id="ARBA00023136"/>
    </source>
</evidence>
<evidence type="ECO:0000313" key="9">
    <source>
        <dbReference type="Proteomes" id="UP001606303"/>
    </source>
</evidence>
<evidence type="ECO:0000313" key="8">
    <source>
        <dbReference type="EMBL" id="MFG6466961.1"/>
    </source>
</evidence>
<keyword evidence="3 7" id="KW-1133">Transmembrane helix</keyword>
<dbReference type="NCBIfam" id="TIGR00247">
    <property type="entry name" value="endolytic transglycosylase MltG"/>
    <property type="match status" value="1"/>
</dbReference>
<evidence type="ECO:0000256" key="7">
    <source>
        <dbReference type="HAMAP-Rule" id="MF_02065"/>
    </source>
</evidence>
<dbReference type="EC" id="4.2.2.29" evidence="7"/>
<keyword evidence="2 7" id="KW-0812">Transmembrane</keyword>
<keyword evidence="6 7" id="KW-0961">Cell wall biogenesis/degradation</keyword>
<reference evidence="8 9" key="1">
    <citation type="submission" date="2024-08" db="EMBL/GenBank/DDBJ databases">
        <authorList>
            <person name="Lu H."/>
        </authorList>
    </citation>
    <scope>NUCLEOTIDE SEQUENCE [LARGE SCALE GENOMIC DNA]</scope>
    <source>
        <strain evidence="8 9">BYS87W</strain>
    </source>
</reference>
<dbReference type="EMBL" id="JBIGIB010000002">
    <property type="protein sequence ID" value="MFG6466961.1"/>
    <property type="molecule type" value="Genomic_DNA"/>
</dbReference>
<proteinExistence type="inferred from homology"/>
<dbReference type="PANTHER" id="PTHR30518">
    <property type="entry name" value="ENDOLYTIC MUREIN TRANSGLYCOSYLASE"/>
    <property type="match status" value="1"/>
</dbReference>
<keyword evidence="7" id="KW-0997">Cell inner membrane</keyword>
<keyword evidence="1 7" id="KW-1003">Cell membrane</keyword>
<name>A0ABW7GYT3_9BURK</name>
<comment type="function">
    <text evidence="7">Functions as a peptidoglycan terminase that cleaves nascent peptidoglycan strands endolytically to terminate their elongation.</text>
</comment>
<dbReference type="Gene3D" id="3.30.160.60">
    <property type="entry name" value="Classic Zinc Finger"/>
    <property type="match status" value="1"/>
</dbReference>
<evidence type="ECO:0000256" key="3">
    <source>
        <dbReference type="ARBA" id="ARBA00022989"/>
    </source>
</evidence>